<keyword evidence="1" id="KW-0175">Coiled coil</keyword>
<gene>
    <name evidence="2" type="ORF">S01H1_20809</name>
</gene>
<accession>X0T9U0</accession>
<evidence type="ECO:0000256" key="1">
    <source>
        <dbReference type="SAM" id="Coils"/>
    </source>
</evidence>
<sequence length="164" mass="18658">MKDPKDFLPVLEDMTTKVRAMCEHNALKANIEWVKGAENIITQADATIDHLKAENERLIQIKATHVISPSLWSINAKLQAELKKVREERESLQKAHNYNIDKIWKLETKNARLKAIVDRVDVGEMANHLYGNQPACLSAIAKERRAEACFDIAQAIHDHIKEGK</sequence>
<organism evidence="2">
    <name type="scientific">marine sediment metagenome</name>
    <dbReference type="NCBI Taxonomy" id="412755"/>
    <lineage>
        <taxon>unclassified sequences</taxon>
        <taxon>metagenomes</taxon>
        <taxon>ecological metagenomes</taxon>
    </lineage>
</organism>
<name>X0T9U0_9ZZZZ</name>
<feature type="coiled-coil region" evidence="1">
    <location>
        <begin position="34"/>
        <end position="95"/>
    </location>
</feature>
<comment type="caution">
    <text evidence="2">The sequence shown here is derived from an EMBL/GenBank/DDBJ whole genome shotgun (WGS) entry which is preliminary data.</text>
</comment>
<reference evidence="2" key="1">
    <citation type="journal article" date="2014" name="Front. Microbiol.">
        <title>High frequency of phylogenetically diverse reductive dehalogenase-homologous genes in deep subseafloor sedimentary metagenomes.</title>
        <authorList>
            <person name="Kawai M."/>
            <person name="Futagami T."/>
            <person name="Toyoda A."/>
            <person name="Takaki Y."/>
            <person name="Nishi S."/>
            <person name="Hori S."/>
            <person name="Arai W."/>
            <person name="Tsubouchi T."/>
            <person name="Morono Y."/>
            <person name="Uchiyama I."/>
            <person name="Ito T."/>
            <person name="Fujiyama A."/>
            <person name="Inagaki F."/>
            <person name="Takami H."/>
        </authorList>
    </citation>
    <scope>NUCLEOTIDE SEQUENCE</scope>
    <source>
        <strain evidence="2">Expedition CK06-06</strain>
    </source>
</reference>
<evidence type="ECO:0000313" key="2">
    <source>
        <dbReference type="EMBL" id="GAF89954.1"/>
    </source>
</evidence>
<dbReference type="AlphaFoldDB" id="X0T9U0"/>
<proteinExistence type="predicted"/>
<dbReference type="EMBL" id="BARS01011440">
    <property type="protein sequence ID" value="GAF89954.1"/>
    <property type="molecule type" value="Genomic_DNA"/>
</dbReference>
<protein>
    <submittedName>
        <fullName evidence="2">Uncharacterized protein</fullName>
    </submittedName>
</protein>